<organism evidence="1 2">
    <name type="scientific">Dallia pectoralis</name>
    <name type="common">Alaska blackfish</name>
    <dbReference type="NCBI Taxonomy" id="75939"/>
    <lineage>
        <taxon>Eukaryota</taxon>
        <taxon>Metazoa</taxon>
        <taxon>Chordata</taxon>
        <taxon>Craniata</taxon>
        <taxon>Vertebrata</taxon>
        <taxon>Euteleostomi</taxon>
        <taxon>Actinopterygii</taxon>
        <taxon>Neopterygii</taxon>
        <taxon>Teleostei</taxon>
        <taxon>Protacanthopterygii</taxon>
        <taxon>Esociformes</taxon>
        <taxon>Umbridae</taxon>
        <taxon>Dallia</taxon>
    </lineage>
</organism>
<evidence type="ECO:0000313" key="2">
    <source>
        <dbReference type="Proteomes" id="UP001157502"/>
    </source>
</evidence>
<sequence length="86" mass="9913">MRNLTTPFPTLTPLDLHHQPLCVESTALTRTYLPLQWNYNWDSRRIIKFTFSYKITRTKAESVPLPKPPPPNCCPPAVPAAVWLRP</sequence>
<reference evidence="1" key="1">
    <citation type="submission" date="2021-05" db="EMBL/GenBank/DDBJ databases">
        <authorList>
            <person name="Pan Q."/>
            <person name="Jouanno E."/>
            <person name="Zahm M."/>
            <person name="Klopp C."/>
            <person name="Cabau C."/>
            <person name="Louis A."/>
            <person name="Berthelot C."/>
            <person name="Parey E."/>
            <person name="Roest Crollius H."/>
            <person name="Montfort J."/>
            <person name="Robinson-Rechavi M."/>
            <person name="Bouchez O."/>
            <person name="Lampietro C."/>
            <person name="Lopez Roques C."/>
            <person name="Donnadieu C."/>
            <person name="Postlethwait J."/>
            <person name="Bobe J."/>
            <person name="Dillon D."/>
            <person name="Chandos A."/>
            <person name="von Hippel F."/>
            <person name="Guiguen Y."/>
        </authorList>
    </citation>
    <scope>NUCLEOTIDE SEQUENCE</scope>
    <source>
        <strain evidence="1">YG-Jan2019</strain>
    </source>
</reference>
<gene>
    <name evidence="1" type="ORF">DPEC_G00291200</name>
</gene>
<comment type="caution">
    <text evidence="1">The sequence shown here is derived from an EMBL/GenBank/DDBJ whole genome shotgun (WGS) entry which is preliminary data.</text>
</comment>
<dbReference type="EMBL" id="CM055754">
    <property type="protein sequence ID" value="KAJ7990851.1"/>
    <property type="molecule type" value="Genomic_DNA"/>
</dbReference>
<dbReference type="Proteomes" id="UP001157502">
    <property type="component" value="Chromosome 27"/>
</dbReference>
<proteinExistence type="predicted"/>
<keyword evidence="2" id="KW-1185">Reference proteome</keyword>
<name>A0ACC2FHK2_DALPE</name>
<evidence type="ECO:0000313" key="1">
    <source>
        <dbReference type="EMBL" id="KAJ7990851.1"/>
    </source>
</evidence>
<protein>
    <submittedName>
        <fullName evidence="1">Uncharacterized protein</fullName>
    </submittedName>
</protein>
<accession>A0ACC2FHK2</accession>